<feature type="domain" description="N-acetyltransferase" evidence="1">
    <location>
        <begin position="1"/>
        <end position="138"/>
    </location>
</feature>
<dbReference type="CDD" id="cd04301">
    <property type="entry name" value="NAT_SF"/>
    <property type="match status" value="1"/>
</dbReference>
<dbReference type="InterPro" id="IPR039143">
    <property type="entry name" value="GNPNAT1-like"/>
</dbReference>
<dbReference type="PROSITE" id="PS51186">
    <property type="entry name" value="GNAT"/>
    <property type="match status" value="1"/>
</dbReference>
<reference evidence="2" key="1">
    <citation type="journal article" date="2020" name="Nature">
        <title>Giant virus diversity and host interactions through global metagenomics.</title>
        <authorList>
            <person name="Schulz F."/>
            <person name="Roux S."/>
            <person name="Paez-Espino D."/>
            <person name="Jungbluth S."/>
            <person name="Walsh D.A."/>
            <person name="Denef V.J."/>
            <person name="McMahon K.D."/>
            <person name="Konstantinidis K.T."/>
            <person name="Eloe-Fadrosh E.A."/>
            <person name="Kyrpides N.C."/>
            <person name="Woyke T."/>
        </authorList>
    </citation>
    <scope>NUCLEOTIDE SEQUENCE</scope>
    <source>
        <strain evidence="2">GVMAG-M-3300023179-132</strain>
    </source>
</reference>
<dbReference type="GO" id="GO:0004343">
    <property type="term" value="F:glucosamine 6-phosphate N-acetyltransferase activity"/>
    <property type="evidence" value="ECO:0007669"/>
    <property type="project" value="TreeGrafter"/>
</dbReference>
<dbReference type="InterPro" id="IPR016181">
    <property type="entry name" value="Acyl_CoA_acyltransferase"/>
</dbReference>
<organism evidence="2">
    <name type="scientific">viral metagenome</name>
    <dbReference type="NCBI Taxonomy" id="1070528"/>
    <lineage>
        <taxon>unclassified sequences</taxon>
        <taxon>metagenomes</taxon>
        <taxon>organismal metagenomes</taxon>
    </lineage>
</organism>
<dbReference type="AlphaFoldDB" id="A0A6C0E674"/>
<proteinExistence type="predicted"/>
<dbReference type="PANTHER" id="PTHR13355:SF11">
    <property type="entry name" value="GLUCOSAMINE 6-PHOSPHATE N-ACETYLTRANSFERASE"/>
    <property type="match status" value="1"/>
</dbReference>
<dbReference type="Gene3D" id="3.40.630.30">
    <property type="match status" value="1"/>
</dbReference>
<evidence type="ECO:0000259" key="1">
    <source>
        <dbReference type="PROSITE" id="PS51186"/>
    </source>
</evidence>
<dbReference type="Pfam" id="PF00583">
    <property type="entry name" value="Acetyltransf_1"/>
    <property type="match status" value="1"/>
</dbReference>
<sequence>MNIRKLSNDDYEKYIFLIGTKISYDDYIIFLQSLSDFHIIIVIELEGNLIATGTLIIEKKLTNNICYLGHIENIFVDDKHRNKGYGSIIINYLVKYATDKGCYRIDLICTPDITSYYKQFGFEETMGMKMLIKQNYKF</sequence>
<dbReference type="SUPFAM" id="SSF55729">
    <property type="entry name" value="Acyl-CoA N-acyltransferases (Nat)"/>
    <property type="match status" value="1"/>
</dbReference>
<dbReference type="PANTHER" id="PTHR13355">
    <property type="entry name" value="GLUCOSAMINE 6-PHOSPHATE N-ACETYLTRANSFERASE"/>
    <property type="match status" value="1"/>
</dbReference>
<evidence type="ECO:0000313" key="2">
    <source>
        <dbReference type="EMBL" id="QHT23769.1"/>
    </source>
</evidence>
<dbReference type="InterPro" id="IPR000182">
    <property type="entry name" value="GNAT_dom"/>
</dbReference>
<dbReference type="EMBL" id="MN739735">
    <property type="protein sequence ID" value="QHT23769.1"/>
    <property type="molecule type" value="Genomic_DNA"/>
</dbReference>
<name>A0A6C0E674_9ZZZZ</name>
<accession>A0A6C0E674</accession>
<protein>
    <recommendedName>
        <fullName evidence="1">N-acetyltransferase domain-containing protein</fullName>
    </recommendedName>
</protein>